<evidence type="ECO:0000313" key="1">
    <source>
        <dbReference type="EMBL" id="KKM91437.1"/>
    </source>
</evidence>
<organism evidence="1">
    <name type="scientific">marine sediment metagenome</name>
    <dbReference type="NCBI Taxonomy" id="412755"/>
    <lineage>
        <taxon>unclassified sequences</taxon>
        <taxon>metagenomes</taxon>
        <taxon>ecological metagenomes</taxon>
    </lineage>
</organism>
<protein>
    <recommendedName>
        <fullName evidence="2">4-vinyl reductase 4VR domain-containing protein</fullName>
    </recommendedName>
</protein>
<sequence>MLVEVEKINDKIHNEVSNIDSFKGLEIICEAFVYKILKVFGENSLLSILYQVGAGPGEVIADKIKEIYNRDEFEVLELFEILLNELKELYSIKIREIQEEPDRIRIIIENRCYLRSLIEDREKLEFGTAFCRINKGYFETAINILLKDKIKKIEINFIENDEENEFCLEELIFTL</sequence>
<accession>A0A0F9PDK5</accession>
<dbReference type="AlphaFoldDB" id="A0A0F9PDK5"/>
<proteinExistence type="predicted"/>
<name>A0A0F9PDK5_9ZZZZ</name>
<gene>
    <name evidence="1" type="ORF">LCGC14_1228510</name>
</gene>
<reference evidence="1" key="1">
    <citation type="journal article" date="2015" name="Nature">
        <title>Complex archaea that bridge the gap between prokaryotes and eukaryotes.</title>
        <authorList>
            <person name="Spang A."/>
            <person name="Saw J.H."/>
            <person name="Jorgensen S.L."/>
            <person name="Zaremba-Niedzwiedzka K."/>
            <person name="Martijn J."/>
            <person name="Lind A.E."/>
            <person name="van Eijk R."/>
            <person name="Schleper C."/>
            <person name="Guy L."/>
            <person name="Ettema T.J."/>
        </authorList>
    </citation>
    <scope>NUCLEOTIDE SEQUENCE</scope>
</reference>
<comment type="caution">
    <text evidence="1">The sequence shown here is derived from an EMBL/GenBank/DDBJ whole genome shotgun (WGS) entry which is preliminary data.</text>
</comment>
<dbReference type="EMBL" id="LAZR01006532">
    <property type="protein sequence ID" value="KKM91437.1"/>
    <property type="molecule type" value="Genomic_DNA"/>
</dbReference>
<evidence type="ECO:0008006" key="2">
    <source>
        <dbReference type="Google" id="ProtNLM"/>
    </source>
</evidence>